<evidence type="ECO:0000313" key="3">
    <source>
        <dbReference type="EMBL" id="KAK3758852.1"/>
    </source>
</evidence>
<evidence type="ECO:0000256" key="1">
    <source>
        <dbReference type="SAM" id="MobiDB-lite"/>
    </source>
</evidence>
<accession>A0AAE1D695</accession>
<reference evidence="3" key="1">
    <citation type="journal article" date="2023" name="G3 (Bethesda)">
        <title>A reference genome for the long-term kleptoplast-retaining sea slug Elysia crispata morphotype clarki.</title>
        <authorList>
            <person name="Eastman K.E."/>
            <person name="Pendleton A.L."/>
            <person name="Shaikh M.A."/>
            <person name="Suttiyut T."/>
            <person name="Ogas R."/>
            <person name="Tomko P."/>
            <person name="Gavelis G."/>
            <person name="Widhalm J.R."/>
            <person name="Wisecaver J.H."/>
        </authorList>
    </citation>
    <scope>NUCLEOTIDE SEQUENCE</scope>
    <source>
        <strain evidence="3">ECLA1</strain>
    </source>
</reference>
<organism evidence="3 4">
    <name type="scientific">Elysia crispata</name>
    <name type="common">lettuce slug</name>
    <dbReference type="NCBI Taxonomy" id="231223"/>
    <lineage>
        <taxon>Eukaryota</taxon>
        <taxon>Metazoa</taxon>
        <taxon>Spiralia</taxon>
        <taxon>Lophotrochozoa</taxon>
        <taxon>Mollusca</taxon>
        <taxon>Gastropoda</taxon>
        <taxon>Heterobranchia</taxon>
        <taxon>Euthyneura</taxon>
        <taxon>Panpulmonata</taxon>
        <taxon>Sacoglossa</taxon>
        <taxon>Placobranchoidea</taxon>
        <taxon>Plakobranchidae</taxon>
        <taxon>Elysia</taxon>
    </lineage>
</organism>
<feature type="signal peptide" evidence="2">
    <location>
        <begin position="1"/>
        <end position="17"/>
    </location>
</feature>
<feature type="chain" id="PRO_5041947300" evidence="2">
    <location>
        <begin position="18"/>
        <end position="143"/>
    </location>
</feature>
<evidence type="ECO:0000256" key="2">
    <source>
        <dbReference type="SAM" id="SignalP"/>
    </source>
</evidence>
<gene>
    <name evidence="3" type="ORF">RRG08_022196</name>
</gene>
<sequence>MLLTWVTIITLYLEKWLEWILKCVTLSDQNGRVGETRFWLWSQSRLGPPDLVYRTHVHGKSVVTEPIGHAWLSPFTHSELAHEVINGREMEENSGGIESGVWVGSQMRSSKKEVDHTWMPRTRRAMSGEEIHSPRESSRPCQN</sequence>
<feature type="compositionally biased region" description="Basic and acidic residues" evidence="1">
    <location>
        <begin position="126"/>
        <end position="143"/>
    </location>
</feature>
<dbReference type="EMBL" id="JAWDGP010005197">
    <property type="protein sequence ID" value="KAK3758852.1"/>
    <property type="molecule type" value="Genomic_DNA"/>
</dbReference>
<keyword evidence="2" id="KW-0732">Signal</keyword>
<comment type="caution">
    <text evidence="3">The sequence shown here is derived from an EMBL/GenBank/DDBJ whole genome shotgun (WGS) entry which is preliminary data.</text>
</comment>
<protein>
    <submittedName>
        <fullName evidence="3">Uncharacterized protein</fullName>
    </submittedName>
</protein>
<evidence type="ECO:0000313" key="4">
    <source>
        <dbReference type="Proteomes" id="UP001283361"/>
    </source>
</evidence>
<proteinExistence type="predicted"/>
<keyword evidence="4" id="KW-1185">Reference proteome</keyword>
<feature type="region of interest" description="Disordered" evidence="1">
    <location>
        <begin position="112"/>
        <end position="143"/>
    </location>
</feature>
<dbReference type="AlphaFoldDB" id="A0AAE1D695"/>
<name>A0AAE1D695_9GAST</name>
<dbReference type="Proteomes" id="UP001283361">
    <property type="component" value="Unassembled WGS sequence"/>
</dbReference>